<dbReference type="OrthoDB" id="3375743at2"/>
<gene>
    <name evidence="4" type="ORF">GA0070614_0486</name>
</gene>
<dbReference type="InterPro" id="IPR000182">
    <property type="entry name" value="GNAT_dom"/>
</dbReference>
<keyword evidence="1" id="KW-0808">Transferase</keyword>
<dbReference type="Proteomes" id="UP000198215">
    <property type="component" value="Chromosome I"/>
</dbReference>
<feature type="domain" description="N-acetyltransferase" evidence="3">
    <location>
        <begin position="4"/>
        <end position="161"/>
    </location>
</feature>
<dbReference type="InterPro" id="IPR050832">
    <property type="entry name" value="Bact_Acetyltransf"/>
</dbReference>
<accession>A0A1C5GWL1</accession>
<proteinExistence type="predicted"/>
<keyword evidence="5" id="KW-1185">Reference proteome</keyword>
<dbReference type="PROSITE" id="PS51186">
    <property type="entry name" value="GNAT"/>
    <property type="match status" value="1"/>
</dbReference>
<dbReference type="PANTHER" id="PTHR43877">
    <property type="entry name" value="AMINOALKYLPHOSPHONATE N-ACETYLTRANSFERASE-RELATED-RELATED"/>
    <property type="match status" value="1"/>
</dbReference>
<evidence type="ECO:0000259" key="3">
    <source>
        <dbReference type="PROSITE" id="PS51186"/>
    </source>
</evidence>
<dbReference type="RefSeq" id="WP_088974453.1">
    <property type="nucleotide sequence ID" value="NZ_LT607753.1"/>
</dbReference>
<dbReference type="AlphaFoldDB" id="A0A1C5GWL1"/>
<dbReference type="GO" id="GO:0016747">
    <property type="term" value="F:acyltransferase activity, transferring groups other than amino-acyl groups"/>
    <property type="evidence" value="ECO:0007669"/>
    <property type="project" value="InterPro"/>
</dbReference>
<sequence length="163" mass="18223">MQQIIVRHAAPGDAETVASLIEEIERYYGATHIQPFEERLSQIRTALFATPPLAFLVLAISNDEVVGLAAYSYLWPAAGSTHSLFLKELYVRPDGRRQGVGARLMEEMKAIAARSLGCSRLEWMTDRSNDGARAFYRQLGFEEFEGKVNYRLDADLPQSAPSL</sequence>
<dbReference type="Gene3D" id="3.40.630.30">
    <property type="match status" value="1"/>
</dbReference>
<dbReference type="InterPro" id="IPR016181">
    <property type="entry name" value="Acyl_CoA_acyltransferase"/>
</dbReference>
<dbReference type="SUPFAM" id="SSF55729">
    <property type="entry name" value="Acyl-CoA N-acyltransferases (Nat)"/>
    <property type="match status" value="1"/>
</dbReference>
<keyword evidence="4" id="KW-0687">Ribonucleoprotein</keyword>
<evidence type="ECO:0000256" key="2">
    <source>
        <dbReference type="ARBA" id="ARBA00023315"/>
    </source>
</evidence>
<reference evidence="5" key="1">
    <citation type="submission" date="2016-06" db="EMBL/GenBank/DDBJ databases">
        <authorList>
            <person name="Varghese N."/>
            <person name="Submissions Spin"/>
        </authorList>
    </citation>
    <scope>NUCLEOTIDE SEQUENCE [LARGE SCALE GENOMIC DNA]</scope>
    <source>
        <strain evidence="5">DSM 45161</strain>
    </source>
</reference>
<evidence type="ECO:0000313" key="5">
    <source>
        <dbReference type="Proteomes" id="UP000198215"/>
    </source>
</evidence>
<keyword evidence="4" id="KW-0689">Ribosomal protein</keyword>
<dbReference type="CDD" id="cd04301">
    <property type="entry name" value="NAT_SF"/>
    <property type="match status" value="1"/>
</dbReference>
<name>A0A1C5GWL1_9ACTN</name>
<keyword evidence="2" id="KW-0012">Acyltransferase</keyword>
<evidence type="ECO:0000313" key="4">
    <source>
        <dbReference type="EMBL" id="SCG38196.1"/>
    </source>
</evidence>
<evidence type="ECO:0000256" key="1">
    <source>
        <dbReference type="ARBA" id="ARBA00022679"/>
    </source>
</evidence>
<dbReference type="Pfam" id="PF00583">
    <property type="entry name" value="Acetyltransf_1"/>
    <property type="match status" value="1"/>
</dbReference>
<dbReference type="GO" id="GO:0005840">
    <property type="term" value="C:ribosome"/>
    <property type="evidence" value="ECO:0007669"/>
    <property type="project" value="UniProtKB-KW"/>
</dbReference>
<protein>
    <submittedName>
        <fullName evidence="4">Ribosomal protein S18 acetylase RimI</fullName>
    </submittedName>
</protein>
<dbReference type="EMBL" id="LT607753">
    <property type="protein sequence ID" value="SCG38196.1"/>
    <property type="molecule type" value="Genomic_DNA"/>
</dbReference>
<organism evidence="4 5">
    <name type="scientific">Micromonospora coxensis</name>
    <dbReference type="NCBI Taxonomy" id="356852"/>
    <lineage>
        <taxon>Bacteria</taxon>
        <taxon>Bacillati</taxon>
        <taxon>Actinomycetota</taxon>
        <taxon>Actinomycetes</taxon>
        <taxon>Micromonosporales</taxon>
        <taxon>Micromonosporaceae</taxon>
        <taxon>Micromonospora</taxon>
    </lineage>
</organism>